<feature type="region of interest" description="Disordered" evidence="11">
    <location>
        <begin position="80"/>
        <end position="125"/>
    </location>
</feature>
<dbReference type="GO" id="GO:0015450">
    <property type="term" value="F:protein-transporting ATPase activity"/>
    <property type="evidence" value="ECO:0007669"/>
    <property type="project" value="UniProtKB-UniRule"/>
</dbReference>
<dbReference type="EMBL" id="QOQW01000027">
    <property type="protein sequence ID" value="RCK78146.1"/>
    <property type="molecule type" value="Genomic_DNA"/>
</dbReference>
<dbReference type="PRINTS" id="PR01651">
    <property type="entry name" value="SECGEXPORT"/>
</dbReference>
<keyword evidence="6 10" id="KW-0653">Protein transport</keyword>
<dbReference type="Proteomes" id="UP000252355">
    <property type="component" value="Unassembled WGS sequence"/>
</dbReference>
<keyword evidence="9 10" id="KW-0472">Membrane</keyword>
<keyword evidence="8 10" id="KW-0811">Translocation</keyword>
<feature type="compositionally biased region" description="Low complexity" evidence="11">
    <location>
        <begin position="81"/>
        <end position="110"/>
    </location>
</feature>
<evidence type="ECO:0000256" key="10">
    <source>
        <dbReference type="RuleBase" id="RU365087"/>
    </source>
</evidence>
<proteinExistence type="inferred from homology"/>
<keyword evidence="7 10" id="KW-1133">Transmembrane helix</keyword>
<comment type="similarity">
    <text evidence="2 10">Belongs to the SecG family.</text>
</comment>
<evidence type="ECO:0000256" key="4">
    <source>
        <dbReference type="ARBA" id="ARBA00022475"/>
    </source>
</evidence>
<evidence type="ECO:0000313" key="13">
    <source>
        <dbReference type="Proteomes" id="UP000252355"/>
    </source>
</evidence>
<comment type="caution">
    <text evidence="12">The sequence shown here is derived from an EMBL/GenBank/DDBJ whole genome shotgun (WGS) entry which is preliminary data.</text>
</comment>
<evidence type="ECO:0000256" key="7">
    <source>
        <dbReference type="ARBA" id="ARBA00022989"/>
    </source>
</evidence>
<dbReference type="Pfam" id="PF03840">
    <property type="entry name" value="SecG"/>
    <property type="match status" value="1"/>
</dbReference>
<keyword evidence="3 10" id="KW-0813">Transport</keyword>
<dbReference type="PANTHER" id="PTHR34182">
    <property type="entry name" value="PROTEIN-EXPORT MEMBRANE PROTEIN SECG"/>
    <property type="match status" value="1"/>
</dbReference>
<accession>A0A367ZJ75</accession>
<comment type="subcellular location">
    <subcellularLocation>
        <location evidence="1 10">Cell membrane</location>
        <topology evidence="1 10">Multi-pass membrane protein</topology>
    </subcellularLocation>
</comment>
<sequence length="125" mass="12393">MIAILVKLIHFVVCIGLIVIVLLQADKGEGLAGAFGGGAAGTVFGERGGGGFIAKLTTGMAIIFMITSLIISIWLPKWEASSSSPSLSSPPSSTPMGLPVPGMPAGVPMPGGTPAPLPDAVPGGQ</sequence>
<comment type="function">
    <text evidence="10">Involved in protein export. Participates in an early event of protein translocation.</text>
</comment>
<reference evidence="12 13" key="1">
    <citation type="submission" date="2018-05" db="EMBL/GenBank/DDBJ databases">
        <title>A metagenomic window into the 2 km-deep terrestrial subsurface aquifer revealed taxonomically and functionally diverse microbial community comprising novel uncultured bacterial lineages.</title>
        <authorList>
            <person name="Kadnikov V.V."/>
            <person name="Mardanov A.V."/>
            <person name="Beletsky A.V."/>
            <person name="Banks D."/>
            <person name="Pimenov N.V."/>
            <person name="Frank Y.A."/>
            <person name="Karnachuk O.V."/>
            <person name="Ravin N.V."/>
        </authorList>
    </citation>
    <scope>NUCLEOTIDE SEQUENCE [LARGE SCALE GENOMIC DNA]</scope>
    <source>
        <strain evidence="12">BY5</strain>
    </source>
</reference>
<gene>
    <name evidence="12" type="ORF">OZSIB_1795</name>
</gene>
<dbReference type="AlphaFoldDB" id="A0A367ZJ75"/>
<evidence type="ECO:0000313" key="12">
    <source>
        <dbReference type="EMBL" id="RCK78146.1"/>
    </source>
</evidence>
<keyword evidence="5 10" id="KW-0812">Transmembrane</keyword>
<feature type="transmembrane region" description="Helical" evidence="10">
    <location>
        <begin position="5"/>
        <end position="25"/>
    </location>
</feature>
<organism evidence="12 13">
    <name type="scientific">Candidatus Ozemobacter sibiricus</name>
    <dbReference type="NCBI Taxonomy" id="2268124"/>
    <lineage>
        <taxon>Bacteria</taxon>
        <taxon>Candidatus Ozemobacteria</taxon>
        <taxon>Candidatus Ozemobacterales</taxon>
        <taxon>Candidatus Ozemobacteraceae</taxon>
        <taxon>Candidatus Ozemobacter</taxon>
    </lineage>
</organism>
<evidence type="ECO:0000256" key="5">
    <source>
        <dbReference type="ARBA" id="ARBA00022692"/>
    </source>
</evidence>
<dbReference type="GO" id="GO:0005886">
    <property type="term" value="C:plasma membrane"/>
    <property type="evidence" value="ECO:0007669"/>
    <property type="project" value="UniProtKB-SubCell"/>
</dbReference>
<evidence type="ECO:0000256" key="3">
    <source>
        <dbReference type="ARBA" id="ARBA00022448"/>
    </source>
</evidence>
<dbReference type="PANTHER" id="PTHR34182:SF1">
    <property type="entry name" value="PROTEIN-EXPORT MEMBRANE PROTEIN SECG"/>
    <property type="match status" value="1"/>
</dbReference>
<keyword evidence="4 10" id="KW-1003">Cell membrane</keyword>
<dbReference type="InterPro" id="IPR004692">
    <property type="entry name" value="SecG"/>
</dbReference>
<evidence type="ECO:0000256" key="8">
    <source>
        <dbReference type="ARBA" id="ARBA00023010"/>
    </source>
</evidence>
<dbReference type="GO" id="GO:0009306">
    <property type="term" value="P:protein secretion"/>
    <property type="evidence" value="ECO:0007669"/>
    <property type="project" value="UniProtKB-UniRule"/>
</dbReference>
<evidence type="ECO:0000256" key="6">
    <source>
        <dbReference type="ARBA" id="ARBA00022927"/>
    </source>
</evidence>
<protein>
    <recommendedName>
        <fullName evidence="10">Protein-export membrane protein SecG</fullName>
    </recommendedName>
</protein>
<evidence type="ECO:0000256" key="11">
    <source>
        <dbReference type="SAM" id="MobiDB-lite"/>
    </source>
</evidence>
<evidence type="ECO:0000256" key="2">
    <source>
        <dbReference type="ARBA" id="ARBA00008445"/>
    </source>
</evidence>
<dbReference type="GO" id="GO:0043952">
    <property type="term" value="P:protein transport by the Sec complex"/>
    <property type="evidence" value="ECO:0007669"/>
    <property type="project" value="TreeGrafter"/>
</dbReference>
<evidence type="ECO:0000256" key="9">
    <source>
        <dbReference type="ARBA" id="ARBA00023136"/>
    </source>
</evidence>
<evidence type="ECO:0000256" key="1">
    <source>
        <dbReference type="ARBA" id="ARBA00004651"/>
    </source>
</evidence>
<dbReference type="GO" id="GO:0065002">
    <property type="term" value="P:intracellular protein transmembrane transport"/>
    <property type="evidence" value="ECO:0007669"/>
    <property type="project" value="TreeGrafter"/>
</dbReference>
<dbReference type="NCBIfam" id="TIGR00810">
    <property type="entry name" value="secG"/>
    <property type="match status" value="1"/>
</dbReference>
<feature type="transmembrane region" description="Helical" evidence="10">
    <location>
        <begin position="52"/>
        <end position="75"/>
    </location>
</feature>
<name>A0A367ZJ75_9BACT</name>